<dbReference type="RefSeq" id="WP_232185547.1">
    <property type="nucleotide sequence ID" value="NZ_JAIOAP010000005.1"/>
</dbReference>
<feature type="domain" description="Metallo-beta-lactamase" evidence="4">
    <location>
        <begin position="22"/>
        <end position="230"/>
    </location>
</feature>
<evidence type="ECO:0000313" key="5">
    <source>
        <dbReference type="EMBL" id="MEQ4482841.1"/>
    </source>
</evidence>
<name>A0ABV1KRZ8_9BACL</name>
<evidence type="ECO:0000256" key="2">
    <source>
        <dbReference type="ARBA" id="ARBA00034301"/>
    </source>
</evidence>
<dbReference type="PANTHER" id="PTHR42951">
    <property type="entry name" value="METALLO-BETA-LACTAMASE DOMAIN-CONTAINING"/>
    <property type="match status" value="1"/>
</dbReference>
<dbReference type="InterPro" id="IPR036866">
    <property type="entry name" value="RibonucZ/Hydroxyglut_hydro"/>
</dbReference>
<accession>A0ABV1KRZ8</accession>
<dbReference type="InterPro" id="IPR001279">
    <property type="entry name" value="Metallo-B-lactamas"/>
</dbReference>
<dbReference type="Pfam" id="PF00753">
    <property type="entry name" value="Lactamase_B"/>
    <property type="match status" value="1"/>
</dbReference>
<dbReference type="SMART" id="SM00849">
    <property type="entry name" value="Lactamase_B"/>
    <property type="match status" value="1"/>
</dbReference>
<gene>
    <name evidence="5" type="ORF">QJS35_10575</name>
</gene>
<sequence length="254" mass="28121">MLIAKGIAMLDISASVMGRIDTVHPILLWDEQSVTLIDTGFPKQLEQLREAIESYDISFAKLNRIILTHQDIDHIGNLPDVIQGSAIKIEVMAHEFEKPYIQGEQRILRFTDEAIARIDKMPAQIPESFKKGLKALMLNPPCAPVDRTITGGESLPGFERITVLDTPGHTPGHISLYHEPSRTLIAGDALVVRDGQLYGPDPQTTLDMTTAMLSLRKLSEFDIGTVVCYHGGLFKGNTNERISELLTVTEADLH</sequence>
<comment type="catalytic activity">
    <reaction evidence="3">
        <text>3',5'-cyclic UMP + H2O = UMP + H(+)</text>
        <dbReference type="Rhea" id="RHEA:70575"/>
        <dbReference type="ChEBI" id="CHEBI:15377"/>
        <dbReference type="ChEBI" id="CHEBI:15378"/>
        <dbReference type="ChEBI" id="CHEBI:57865"/>
        <dbReference type="ChEBI" id="CHEBI:184387"/>
    </reaction>
    <physiologicalReaction direction="left-to-right" evidence="3">
        <dbReference type="Rhea" id="RHEA:70576"/>
    </physiologicalReaction>
</comment>
<dbReference type="PANTHER" id="PTHR42951:SF15">
    <property type="entry name" value="METALLO-BETA-LACTAMASE SUPERFAMILY PROTEIN"/>
    <property type="match status" value="1"/>
</dbReference>
<evidence type="ECO:0000313" key="6">
    <source>
        <dbReference type="Proteomes" id="UP001493487"/>
    </source>
</evidence>
<dbReference type="InterPro" id="IPR050855">
    <property type="entry name" value="NDM-1-like"/>
</dbReference>
<dbReference type="SUPFAM" id="SSF56281">
    <property type="entry name" value="Metallo-hydrolase/oxidoreductase"/>
    <property type="match status" value="1"/>
</dbReference>
<comment type="function">
    <text evidence="2">Counteracts the endogenous Pycsar antiviral defense system. Phosphodiesterase that enables metal-dependent hydrolysis of host cyclic nucleotide Pycsar defense signals such as cCMP and cUMP.</text>
</comment>
<dbReference type="Proteomes" id="UP001493487">
    <property type="component" value="Unassembled WGS sequence"/>
</dbReference>
<organism evidence="5 6">
    <name type="scientific">Cohnella silvisoli</name>
    <dbReference type="NCBI Taxonomy" id="2873699"/>
    <lineage>
        <taxon>Bacteria</taxon>
        <taxon>Bacillati</taxon>
        <taxon>Bacillota</taxon>
        <taxon>Bacilli</taxon>
        <taxon>Bacillales</taxon>
        <taxon>Paenibacillaceae</taxon>
        <taxon>Cohnella</taxon>
    </lineage>
</organism>
<keyword evidence="6" id="KW-1185">Reference proteome</keyword>
<comment type="caution">
    <text evidence="5">The sequence shown here is derived from an EMBL/GenBank/DDBJ whole genome shotgun (WGS) entry which is preliminary data.</text>
</comment>
<evidence type="ECO:0000256" key="1">
    <source>
        <dbReference type="ARBA" id="ARBA00034221"/>
    </source>
</evidence>
<proteinExistence type="predicted"/>
<dbReference type="CDD" id="cd07721">
    <property type="entry name" value="yflN-like_MBL-fold"/>
    <property type="match status" value="1"/>
</dbReference>
<comment type="catalytic activity">
    <reaction evidence="1">
        <text>3',5'-cyclic CMP + H2O = CMP + H(+)</text>
        <dbReference type="Rhea" id="RHEA:72675"/>
        <dbReference type="ChEBI" id="CHEBI:15377"/>
        <dbReference type="ChEBI" id="CHEBI:15378"/>
        <dbReference type="ChEBI" id="CHEBI:58003"/>
        <dbReference type="ChEBI" id="CHEBI:60377"/>
    </reaction>
    <physiologicalReaction direction="left-to-right" evidence="1">
        <dbReference type="Rhea" id="RHEA:72676"/>
    </physiologicalReaction>
</comment>
<dbReference type="Gene3D" id="3.60.15.10">
    <property type="entry name" value="Ribonuclease Z/Hydroxyacylglutathione hydrolase-like"/>
    <property type="match status" value="1"/>
</dbReference>
<protein>
    <submittedName>
        <fullName evidence="5">MBL fold metallo-hydrolase</fullName>
    </submittedName>
</protein>
<reference evidence="5 6" key="1">
    <citation type="journal article" date="2023" name="Genome Announc.">
        <title>Pan-Genome Analyses of the Genus Cohnella and Proposal of the Novel Species Cohnella silvisoli sp. nov., Isolated from Forest Soil.</title>
        <authorList>
            <person name="Wang C."/>
            <person name="Mao L."/>
            <person name="Bao G."/>
            <person name="Zhu H."/>
        </authorList>
    </citation>
    <scope>NUCLEOTIDE SEQUENCE [LARGE SCALE GENOMIC DNA]</scope>
    <source>
        <strain evidence="5 6">NL03-T5-1</strain>
    </source>
</reference>
<dbReference type="EMBL" id="JASKHM010000005">
    <property type="protein sequence ID" value="MEQ4482841.1"/>
    <property type="molecule type" value="Genomic_DNA"/>
</dbReference>
<evidence type="ECO:0000259" key="4">
    <source>
        <dbReference type="SMART" id="SM00849"/>
    </source>
</evidence>
<evidence type="ECO:0000256" key="3">
    <source>
        <dbReference type="ARBA" id="ARBA00048505"/>
    </source>
</evidence>